<organism evidence="1">
    <name type="scientific">hydrothermal vent metagenome</name>
    <dbReference type="NCBI Taxonomy" id="652676"/>
    <lineage>
        <taxon>unclassified sequences</taxon>
        <taxon>metagenomes</taxon>
        <taxon>ecological metagenomes</taxon>
    </lineage>
</organism>
<evidence type="ECO:0008006" key="2">
    <source>
        <dbReference type="Google" id="ProtNLM"/>
    </source>
</evidence>
<reference evidence="1" key="1">
    <citation type="submission" date="2018-06" db="EMBL/GenBank/DDBJ databases">
        <authorList>
            <person name="Zhirakovskaya E."/>
        </authorList>
    </citation>
    <scope>NUCLEOTIDE SEQUENCE</scope>
</reference>
<gene>
    <name evidence="1" type="ORF">MNBD_GAMMA25-374</name>
</gene>
<dbReference type="Gene3D" id="3.40.50.1110">
    <property type="entry name" value="SGNH hydrolase"/>
    <property type="match status" value="1"/>
</dbReference>
<proteinExistence type="predicted"/>
<name>A0A3B1BMJ8_9ZZZZ</name>
<evidence type="ECO:0000313" key="1">
    <source>
        <dbReference type="EMBL" id="VAX07505.1"/>
    </source>
</evidence>
<accession>A0A3B1BMJ8</accession>
<dbReference type="AlphaFoldDB" id="A0A3B1BMJ8"/>
<sequence length="271" mass="31184">MKLFTFFILSLFLTNSFSEGNPPMPNPDINNPITDQLIEQLARKKIYFGHQSVGNNIMLGITEILSDAQKKNFRIVESLDADQYQGPMFAHSRVGYNMDPESKIIGFNNYMANLQQWQPDIAMFKFCYIDVRANANVSTLFQEYKSRMQQLKEKYPEVNFVHFTVPLTIVQTGIRADIKKIIGKPIGGFADNIKRNEYNTLLRQAYSGKEPVFDLAEIESSREDGSRIKFEYKHKDYYALAPEYGRDGRHLNALGRKIVAEKLLIFLASLE</sequence>
<dbReference type="SUPFAM" id="SSF52266">
    <property type="entry name" value="SGNH hydrolase"/>
    <property type="match status" value="1"/>
</dbReference>
<protein>
    <recommendedName>
        <fullName evidence="2">SGNH/GDSL hydrolase family protein</fullName>
    </recommendedName>
</protein>
<dbReference type="InterPro" id="IPR036514">
    <property type="entry name" value="SGNH_hydro_sf"/>
</dbReference>
<dbReference type="EMBL" id="UOFY01000017">
    <property type="protein sequence ID" value="VAX07505.1"/>
    <property type="molecule type" value="Genomic_DNA"/>
</dbReference>